<keyword evidence="4 6" id="KW-0547">Nucleotide-binding</keyword>
<dbReference type="EC" id="2.7.1.25" evidence="2 6"/>
<dbReference type="CDD" id="cd02027">
    <property type="entry name" value="APSK"/>
    <property type="match status" value="1"/>
</dbReference>
<evidence type="ECO:0000256" key="5">
    <source>
        <dbReference type="ARBA" id="ARBA00022840"/>
    </source>
</evidence>
<evidence type="ECO:0000256" key="6">
    <source>
        <dbReference type="HAMAP-Rule" id="MF_00065"/>
    </source>
</evidence>
<dbReference type="InterPro" id="IPR050512">
    <property type="entry name" value="Sulf_AdTrans/APS_kinase"/>
</dbReference>
<organism evidence="9 10">
    <name type="scientific">Paenibacillus oryzae</name>
    <dbReference type="NCBI Taxonomy" id="1844972"/>
    <lineage>
        <taxon>Bacteria</taxon>
        <taxon>Bacillati</taxon>
        <taxon>Bacillota</taxon>
        <taxon>Bacilli</taxon>
        <taxon>Bacillales</taxon>
        <taxon>Paenibacillaceae</taxon>
        <taxon>Paenibacillus</taxon>
    </lineage>
</organism>
<dbReference type="Gene3D" id="3.40.50.300">
    <property type="entry name" value="P-loop containing nucleotide triphosphate hydrolases"/>
    <property type="match status" value="1"/>
</dbReference>
<comment type="pathway">
    <text evidence="6 7">Sulfur metabolism; hydrogen sulfide biosynthesis; sulfite from sulfate: step 2/3.</text>
</comment>
<protein>
    <recommendedName>
        <fullName evidence="2 6">Adenylyl-sulfate kinase</fullName>
        <ecNumber evidence="2 6">2.7.1.25</ecNumber>
    </recommendedName>
    <alternativeName>
        <fullName evidence="6">APS kinase</fullName>
    </alternativeName>
    <alternativeName>
        <fullName evidence="6">ATP adenosine-5'-phosphosulfate 3'-phosphotransferase</fullName>
    </alternativeName>
    <alternativeName>
        <fullName evidence="6">Adenosine-5'-phosphosulfate kinase</fullName>
    </alternativeName>
</protein>
<keyword evidence="5 6" id="KW-0067">ATP-binding</keyword>
<dbReference type="Proteomes" id="UP000092024">
    <property type="component" value="Unassembled WGS sequence"/>
</dbReference>
<dbReference type="PANTHER" id="PTHR42700">
    <property type="entry name" value="SULFATE ADENYLYLTRANSFERASE"/>
    <property type="match status" value="1"/>
</dbReference>
<dbReference type="SUPFAM" id="SSF52540">
    <property type="entry name" value="P-loop containing nucleoside triphosphate hydrolases"/>
    <property type="match status" value="1"/>
</dbReference>
<dbReference type="UniPathway" id="UPA00140">
    <property type="reaction ID" value="UER00205"/>
</dbReference>
<keyword evidence="10" id="KW-1185">Reference proteome</keyword>
<name>A0A1A5YD45_9BACL</name>
<comment type="catalytic activity">
    <reaction evidence="1 6 7">
        <text>adenosine 5'-phosphosulfate + ATP = 3'-phosphoadenylyl sulfate + ADP + H(+)</text>
        <dbReference type="Rhea" id="RHEA:24152"/>
        <dbReference type="ChEBI" id="CHEBI:15378"/>
        <dbReference type="ChEBI" id="CHEBI:30616"/>
        <dbReference type="ChEBI" id="CHEBI:58243"/>
        <dbReference type="ChEBI" id="CHEBI:58339"/>
        <dbReference type="ChEBI" id="CHEBI:456216"/>
        <dbReference type="EC" id="2.7.1.25"/>
    </reaction>
</comment>
<evidence type="ECO:0000313" key="10">
    <source>
        <dbReference type="Proteomes" id="UP000092024"/>
    </source>
</evidence>
<evidence type="ECO:0000256" key="7">
    <source>
        <dbReference type="RuleBase" id="RU004347"/>
    </source>
</evidence>
<comment type="similarity">
    <text evidence="6 7">Belongs to the APS kinase family.</text>
</comment>
<evidence type="ECO:0000256" key="3">
    <source>
        <dbReference type="ARBA" id="ARBA00022679"/>
    </source>
</evidence>
<dbReference type="GO" id="GO:0070814">
    <property type="term" value="P:hydrogen sulfide biosynthetic process"/>
    <property type="evidence" value="ECO:0007669"/>
    <property type="project" value="UniProtKB-UniRule"/>
</dbReference>
<comment type="caution">
    <text evidence="9">The sequence shown here is derived from an EMBL/GenBank/DDBJ whole genome shotgun (WGS) entry which is preliminary data.</text>
</comment>
<dbReference type="InterPro" id="IPR027417">
    <property type="entry name" value="P-loop_NTPase"/>
</dbReference>
<evidence type="ECO:0000256" key="1">
    <source>
        <dbReference type="ARBA" id="ARBA00001823"/>
    </source>
</evidence>
<accession>A0A1A5YD45</accession>
<keyword evidence="6" id="KW-0597">Phosphoprotein</keyword>
<evidence type="ECO:0000256" key="4">
    <source>
        <dbReference type="ARBA" id="ARBA00022741"/>
    </source>
</evidence>
<comment type="function">
    <text evidence="6 7">Catalyzes the synthesis of activated sulfate.</text>
</comment>
<feature type="binding site" evidence="6">
    <location>
        <begin position="5"/>
        <end position="12"/>
    </location>
    <ligand>
        <name>ATP</name>
        <dbReference type="ChEBI" id="CHEBI:30616"/>
    </ligand>
</feature>
<dbReference type="EMBL" id="LYPA01000072">
    <property type="protein sequence ID" value="OBR63497.1"/>
    <property type="molecule type" value="Genomic_DNA"/>
</dbReference>
<dbReference type="NCBIfam" id="NF004041">
    <property type="entry name" value="PRK05541.1"/>
    <property type="match status" value="1"/>
</dbReference>
<dbReference type="GO" id="GO:0004781">
    <property type="term" value="F:sulfate adenylyltransferase (ATP) activity"/>
    <property type="evidence" value="ECO:0007669"/>
    <property type="project" value="TreeGrafter"/>
</dbReference>
<dbReference type="HAMAP" id="MF_00065">
    <property type="entry name" value="Adenylyl_sulf_kinase"/>
    <property type="match status" value="1"/>
</dbReference>
<dbReference type="AlphaFoldDB" id="A0A1A5YD45"/>
<proteinExistence type="inferred from homology"/>
<dbReference type="NCBIfam" id="NF003013">
    <property type="entry name" value="PRK03846.1"/>
    <property type="match status" value="1"/>
</dbReference>
<evidence type="ECO:0000256" key="2">
    <source>
        <dbReference type="ARBA" id="ARBA00012121"/>
    </source>
</evidence>
<dbReference type="STRING" id="1844972.A7K91_16990"/>
<reference evidence="9 10" key="1">
    <citation type="submission" date="2016-05" db="EMBL/GenBank/DDBJ databases">
        <title>Paenibacillus oryzae. sp. nov., isolated from the rice root.</title>
        <authorList>
            <person name="Zhang J."/>
            <person name="Zhang X."/>
        </authorList>
    </citation>
    <scope>NUCLEOTIDE SEQUENCE [LARGE SCALE GENOMIC DNA]</scope>
    <source>
        <strain evidence="9 10">1DrF-4</strain>
    </source>
</reference>
<dbReference type="InterPro" id="IPR059117">
    <property type="entry name" value="APS_kinase_dom"/>
</dbReference>
<dbReference type="GO" id="GO:0005524">
    <property type="term" value="F:ATP binding"/>
    <property type="evidence" value="ECO:0007669"/>
    <property type="project" value="UniProtKB-UniRule"/>
</dbReference>
<dbReference type="PANTHER" id="PTHR42700:SF1">
    <property type="entry name" value="SULFATE ADENYLYLTRANSFERASE"/>
    <property type="match status" value="1"/>
</dbReference>
<keyword evidence="3 6" id="KW-0808">Transferase</keyword>
<gene>
    <name evidence="6" type="primary">cysC</name>
    <name evidence="9" type="ORF">A7K91_16990</name>
</gene>
<dbReference type="InterPro" id="IPR002891">
    <property type="entry name" value="APS"/>
</dbReference>
<evidence type="ECO:0000313" key="9">
    <source>
        <dbReference type="EMBL" id="OBR63497.1"/>
    </source>
</evidence>
<dbReference type="GO" id="GO:0019379">
    <property type="term" value="P:sulfate assimilation, phosphoadenylyl sulfate reduction by phosphoadenylyl-sulfate reductase (thioredoxin)"/>
    <property type="evidence" value="ECO:0007669"/>
    <property type="project" value="TreeGrafter"/>
</dbReference>
<dbReference type="GO" id="GO:0005737">
    <property type="term" value="C:cytoplasm"/>
    <property type="evidence" value="ECO:0007669"/>
    <property type="project" value="TreeGrafter"/>
</dbReference>
<dbReference type="GO" id="GO:0010134">
    <property type="term" value="P:sulfate assimilation via adenylyl sulfate reduction"/>
    <property type="evidence" value="ECO:0007669"/>
    <property type="project" value="TreeGrafter"/>
</dbReference>
<dbReference type="Pfam" id="PF01583">
    <property type="entry name" value="APS_kinase"/>
    <property type="match status" value="1"/>
</dbReference>
<dbReference type="GO" id="GO:0004020">
    <property type="term" value="F:adenylylsulfate kinase activity"/>
    <property type="evidence" value="ECO:0007669"/>
    <property type="project" value="UniProtKB-UniRule"/>
</dbReference>
<dbReference type="NCBIfam" id="TIGR00455">
    <property type="entry name" value="apsK"/>
    <property type="match status" value="1"/>
</dbReference>
<sequence>MWLTGLSGAGKSTIASALAEALRSKGTAVEWLDGDELRKRLGSGLGFSRADRFENIARAVYLADMLNRHGVTVIASLISPYREMRQYARQTLPGFVEVYVDCPMEECERRDVKGLYAKARRGEIASFTGISDPYESPEFPELILKTAELTVSECVEALLGLTYVPS</sequence>
<evidence type="ECO:0000259" key="8">
    <source>
        <dbReference type="Pfam" id="PF01583"/>
    </source>
</evidence>
<feature type="domain" description="APS kinase" evidence="8">
    <location>
        <begin position="1"/>
        <end position="144"/>
    </location>
</feature>
<feature type="active site" description="Phosphoserine intermediate" evidence="6">
    <location>
        <position position="79"/>
    </location>
</feature>
<keyword evidence="6 7" id="KW-0418">Kinase</keyword>